<dbReference type="Proteomes" id="UP000013984">
    <property type="component" value="Unassembled WGS sequence"/>
</dbReference>
<proteinExistence type="predicted"/>
<evidence type="ECO:0000313" key="1">
    <source>
        <dbReference type="EMBL" id="EOQ95970.1"/>
    </source>
</evidence>
<name>R9A6T6_9LEPT</name>
<dbReference type="STRING" id="1218599.LEP1GSC195_1946"/>
<dbReference type="AlphaFoldDB" id="R9A6T6"/>
<comment type="caution">
    <text evidence="1">The sequence shown here is derived from an EMBL/GenBank/DDBJ whole genome shotgun (WGS) entry which is preliminary data.</text>
</comment>
<dbReference type="EMBL" id="AOGZ02000014">
    <property type="protein sequence ID" value="EOQ95970.1"/>
    <property type="molecule type" value="Genomic_DNA"/>
</dbReference>
<reference evidence="1" key="1">
    <citation type="submission" date="2013-04" db="EMBL/GenBank/DDBJ databases">
        <authorList>
            <person name="Harkins D.M."/>
            <person name="Durkin A.S."/>
            <person name="Brinkac L.M."/>
            <person name="Haft D.H."/>
            <person name="Selengut J.D."/>
            <person name="Sanka R."/>
            <person name="DePew J."/>
            <person name="Purushe J."/>
            <person name="Galloway R.L."/>
            <person name="Vinetz J.M."/>
            <person name="Sutton G.G."/>
            <person name="Nierman W.C."/>
            <person name="Fouts D.E."/>
        </authorList>
    </citation>
    <scope>NUCLEOTIDE SEQUENCE [LARGE SCALE GENOMIC DNA]</scope>
    <source>
        <strain evidence="1">CDC</strain>
    </source>
</reference>
<evidence type="ECO:0000313" key="2">
    <source>
        <dbReference type="Proteomes" id="UP000013984"/>
    </source>
</evidence>
<keyword evidence="2" id="KW-1185">Reference proteome</keyword>
<organism evidence="1 2">
    <name type="scientific">Leptospira wolbachii serovar Codice str. CDC</name>
    <dbReference type="NCBI Taxonomy" id="1218599"/>
    <lineage>
        <taxon>Bacteria</taxon>
        <taxon>Pseudomonadati</taxon>
        <taxon>Spirochaetota</taxon>
        <taxon>Spirochaetia</taxon>
        <taxon>Leptospirales</taxon>
        <taxon>Leptospiraceae</taxon>
        <taxon>Leptospira</taxon>
    </lineage>
</organism>
<sequence length="51" mass="6148">MSNQGLFFCPLRIRRFYFLETCTNGLQRITVVPFQQKTILEIFFQEILSIF</sequence>
<protein>
    <submittedName>
        <fullName evidence="1">Uncharacterized protein</fullName>
    </submittedName>
</protein>
<accession>R9A6T6</accession>
<gene>
    <name evidence="1" type="ORF">LEP1GSC195_1946</name>
</gene>